<dbReference type="Pfam" id="PF13730">
    <property type="entry name" value="HTH_36"/>
    <property type="match status" value="1"/>
</dbReference>
<dbReference type="InterPro" id="IPR036390">
    <property type="entry name" value="WH_DNA-bd_sf"/>
</dbReference>
<feature type="compositionally biased region" description="Basic residues" evidence="1">
    <location>
        <begin position="156"/>
        <end position="170"/>
    </location>
</feature>
<evidence type="ECO:0000256" key="1">
    <source>
        <dbReference type="SAM" id="MobiDB-lite"/>
    </source>
</evidence>
<protein>
    <submittedName>
        <fullName evidence="2">Helix-turn-helix domain-containing protein</fullName>
    </submittedName>
</protein>
<organism evidence="2 3">
    <name type="scientific">Novosphingobium aureum</name>
    <dbReference type="NCBI Taxonomy" id="2792964"/>
    <lineage>
        <taxon>Bacteria</taxon>
        <taxon>Pseudomonadati</taxon>
        <taxon>Pseudomonadota</taxon>
        <taxon>Alphaproteobacteria</taxon>
        <taxon>Sphingomonadales</taxon>
        <taxon>Sphingomonadaceae</taxon>
        <taxon>Novosphingobium</taxon>
    </lineage>
</organism>
<evidence type="ECO:0000313" key="3">
    <source>
        <dbReference type="Proteomes" id="UP000617634"/>
    </source>
</evidence>
<accession>A0A931HGM2</accession>
<name>A0A931HGM2_9SPHN</name>
<reference evidence="2" key="1">
    <citation type="submission" date="2020-11" db="EMBL/GenBank/DDBJ databases">
        <title>Novosphingobium aureum sp. nov., a marine bacterium isolated from sediment of a salt flat.</title>
        <authorList>
            <person name="Yoo Y."/>
            <person name="Kim J.-J."/>
        </authorList>
    </citation>
    <scope>NUCLEOTIDE SEQUENCE</scope>
    <source>
        <strain evidence="2">YJ-S2-02</strain>
    </source>
</reference>
<evidence type="ECO:0000313" key="2">
    <source>
        <dbReference type="EMBL" id="MBH0115018.1"/>
    </source>
</evidence>
<dbReference type="InterPro" id="IPR036388">
    <property type="entry name" value="WH-like_DNA-bd_sf"/>
</dbReference>
<feature type="region of interest" description="Disordered" evidence="1">
    <location>
        <begin position="1"/>
        <end position="33"/>
    </location>
</feature>
<sequence length="170" mass="19557">MSDENTVPPPPPPAPNVIAMPPRVAKDDRNKSQRKFGKPVIDYGFAIVPSLLMQAQHRLGLNPVQFNIILHLIDFWWDAEKRPFPKKETLAERMNMSERQIQRHIAELENAGLVKRIGRTKRGHGKISNEYDLTGLIDRLKALEPEFTDVREENKKKRKNVGLPSHKRKA</sequence>
<dbReference type="RefSeq" id="WP_197167118.1">
    <property type="nucleotide sequence ID" value="NZ_JADZGI010000006.1"/>
</dbReference>
<dbReference type="SUPFAM" id="SSF46785">
    <property type="entry name" value="Winged helix' DNA-binding domain"/>
    <property type="match status" value="1"/>
</dbReference>
<dbReference type="Gene3D" id="1.10.10.10">
    <property type="entry name" value="Winged helix-like DNA-binding domain superfamily/Winged helix DNA-binding domain"/>
    <property type="match status" value="1"/>
</dbReference>
<dbReference type="Proteomes" id="UP000617634">
    <property type="component" value="Unassembled WGS sequence"/>
</dbReference>
<feature type="region of interest" description="Disordered" evidence="1">
    <location>
        <begin position="148"/>
        <end position="170"/>
    </location>
</feature>
<dbReference type="EMBL" id="JADZGI010000006">
    <property type="protein sequence ID" value="MBH0115018.1"/>
    <property type="molecule type" value="Genomic_DNA"/>
</dbReference>
<gene>
    <name evidence="2" type="ORF">I5E68_18895</name>
</gene>
<comment type="caution">
    <text evidence="2">The sequence shown here is derived from an EMBL/GenBank/DDBJ whole genome shotgun (WGS) entry which is preliminary data.</text>
</comment>
<dbReference type="AlphaFoldDB" id="A0A931HGM2"/>
<keyword evidence="3" id="KW-1185">Reference proteome</keyword>
<proteinExistence type="predicted"/>